<accession>A0A1W1VRQ6</accession>
<dbReference type="PROSITE" id="PS50943">
    <property type="entry name" value="HTH_CROC1"/>
    <property type="match status" value="1"/>
</dbReference>
<evidence type="ECO:0000313" key="4">
    <source>
        <dbReference type="Proteomes" id="UP000192569"/>
    </source>
</evidence>
<dbReference type="OrthoDB" id="9802364at2"/>
<dbReference type="PANTHER" id="PTHR46797:SF1">
    <property type="entry name" value="METHYLPHOSPHONATE SYNTHASE"/>
    <property type="match status" value="1"/>
</dbReference>
<dbReference type="STRING" id="698762.SAMN00808754_1383"/>
<dbReference type="SUPFAM" id="SSF51306">
    <property type="entry name" value="LexA/Signal peptidase"/>
    <property type="match status" value="1"/>
</dbReference>
<dbReference type="AlphaFoldDB" id="A0A1W1VRQ6"/>
<reference evidence="3 4" key="1">
    <citation type="submission" date="2017-04" db="EMBL/GenBank/DDBJ databases">
        <authorList>
            <person name="Afonso C.L."/>
            <person name="Miller P.J."/>
            <person name="Scott M.A."/>
            <person name="Spackman E."/>
            <person name="Goraichik I."/>
            <person name="Dimitrov K.M."/>
            <person name="Suarez D.L."/>
            <person name="Swayne D.E."/>
        </authorList>
    </citation>
    <scope>NUCLEOTIDE SEQUENCE [LARGE SCALE GENOMIC DNA]</scope>
    <source>
        <strain evidence="3 4">ToBE</strain>
    </source>
</reference>
<keyword evidence="4" id="KW-1185">Reference proteome</keyword>
<dbReference type="GO" id="GO:0003677">
    <property type="term" value="F:DNA binding"/>
    <property type="evidence" value="ECO:0007669"/>
    <property type="project" value="UniProtKB-KW"/>
</dbReference>
<dbReference type="InterPro" id="IPR001387">
    <property type="entry name" value="Cro/C1-type_HTH"/>
</dbReference>
<organism evidence="3 4">
    <name type="scientific">Thermanaeromonas toyohensis ToBE</name>
    <dbReference type="NCBI Taxonomy" id="698762"/>
    <lineage>
        <taxon>Bacteria</taxon>
        <taxon>Bacillati</taxon>
        <taxon>Bacillota</taxon>
        <taxon>Clostridia</taxon>
        <taxon>Neomoorellales</taxon>
        <taxon>Neomoorellaceae</taxon>
        <taxon>Thermanaeromonas</taxon>
    </lineage>
</organism>
<dbReference type="SMART" id="SM00530">
    <property type="entry name" value="HTH_XRE"/>
    <property type="match status" value="1"/>
</dbReference>
<sequence length="288" mass="32663">MSTKRPEDEGIGRRIREARESRGVTRQELADRTGLSPYRIQRIELGYQAATYDDISRIARALEMDISTLTGEAPPSRNIDDILNDMLKRPLSEVLRWRRVPLVEKVVPGDALFAIENVVDYINLPEYREADFAVEVPEADAAVMMPALKKGDILICRRGAPVDGELVVLYPSEATKNALVRYLVRHHRGWVLRTMNPLIEDLPVNPDEAVAGSVVYVISRTGAYRDFCVPPSAEDFHDIGISREDLRDPDVREVIRLVGRARRQLSDEEKKTMVAAMEAYLRALERKK</sequence>
<gene>
    <name evidence="3" type="ORF">SAMN00808754_1383</name>
</gene>
<dbReference type="Gene3D" id="2.10.109.10">
    <property type="entry name" value="Umud Fragment, subunit A"/>
    <property type="match status" value="1"/>
</dbReference>
<dbReference type="InterPro" id="IPR015927">
    <property type="entry name" value="Peptidase_S24_S26A/B/C"/>
</dbReference>
<protein>
    <submittedName>
        <fullName evidence="3">SOS-response transcriptional repressor LexA (RecA-mediated autopeptidase)</fullName>
    </submittedName>
</protein>
<dbReference type="EMBL" id="LT838272">
    <property type="protein sequence ID" value="SMB96016.1"/>
    <property type="molecule type" value="Genomic_DNA"/>
</dbReference>
<dbReference type="SUPFAM" id="SSF47413">
    <property type="entry name" value="lambda repressor-like DNA-binding domains"/>
    <property type="match status" value="1"/>
</dbReference>
<dbReference type="InterPro" id="IPR010982">
    <property type="entry name" value="Lambda_DNA-bd_dom_sf"/>
</dbReference>
<name>A0A1W1VRQ6_9FIRM</name>
<dbReference type="GO" id="GO:0003700">
    <property type="term" value="F:DNA-binding transcription factor activity"/>
    <property type="evidence" value="ECO:0007669"/>
    <property type="project" value="TreeGrafter"/>
</dbReference>
<dbReference type="InterPro" id="IPR050807">
    <property type="entry name" value="TransReg_Diox_bact_type"/>
</dbReference>
<evidence type="ECO:0000313" key="3">
    <source>
        <dbReference type="EMBL" id="SMB96016.1"/>
    </source>
</evidence>
<dbReference type="GO" id="GO:0005829">
    <property type="term" value="C:cytosol"/>
    <property type="evidence" value="ECO:0007669"/>
    <property type="project" value="TreeGrafter"/>
</dbReference>
<dbReference type="Pfam" id="PF00717">
    <property type="entry name" value="Peptidase_S24"/>
    <property type="match status" value="1"/>
</dbReference>
<evidence type="ECO:0000259" key="2">
    <source>
        <dbReference type="PROSITE" id="PS50943"/>
    </source>
</evidence>
<dbReference type="Proteomes" id="UP000192569">
    <property type="component" value="Chromosome I"/>
</dbReference>
<dbReference type="InterPro" id="IPR036286">
    <property type="entry name" value="LexA/Signal_pep-like_sf"/>
</dbReference>
<proteinExistence type="predicted"/>
<feature type="domain" description="HTH cro/C1-type" evidence="2">
    <location>
        <begin position="15"/>
        <end position="69"/>
    </location>
</feature>
<dbReference type="RefSeq" id="WP_084665003.1">
    <property type="nucleotide sequence ID" value="NZ_LT838272.1"/>
</dbReference>
<dbReference type="CDD" id="cd00093">
    <property type="entry name" value="HTH_XRE"/>
    <property type="match status" value="1"/>
</dbReference>
<dbReference type="Gene3D" id="1.10.260.40">
    <property type="entry name" value="lambda repressor-like DNA-binding domains"/>
    <property type="match status" value="1"/>
</dbReference>
<dbReference type="PANTHER" id="PTHR46797">
    <property type="entry name" value="HTH-TYPE TRANSCRIPTIONAL REGULATOR"/>
    <property type="match status" value="1"/>
</dbReference>
<evidence type="ECO:0000256" key="1">
    <source>
        <dbReference type="ARBA" id="ARBA00023125"/>
    </source>
</evidence>
<dbReference type="Pfam" id="PF01381">
    <property type="entry name" value="HTH_3"/>
    <property type="match status" value="1"/>
</dbReference>
<keyword evidence="1" id="KW-0238">DNA-binding</keyword>